<dbReference type="KEGG" id="part:PARC_a2214"/>
<protein>
    <submittedName>
        <fullName evidence="1">Uncharacterized protein</fullName>
    </submittedName>
</protein>
<reference evidence="1 2" key="1">
    <citation type="journal article" date="2012" name="J. Bacteriol.">
        <title>Genome sequences of type strains of seven species of the marine bacterium Pseudoalteromonas.</title>
        <authorList>
            <person name="Xie B.B."/>
            <person name="Shu Y.L."/>
            <person name="Qin Q.L."/>
            <person name="Rong J.C."/>
            <person name="Zhang X.Y."/>
            <person name="Chen X.L."/>
            <person name="Shi M."/>
            <person name="He H.L."/>
            <person name="Zhou B.C."/>
            <person name="Zhang Y.Z."/>
        </authorList>
    </citation>
    <scope>NUCLEOTIDE SEQUENCE [LARGE SCALE GENOMIC DNA]</scope>
    <source>
        <strain evidence="1 2">A 37-1-2</strain>
    </source>
</reference>
<gene>
    <name evidence="1" type="ORF">PARC_a2214</name>
</gene>
<proteinExistence type="predicted"/>
<evidence type="ECO:0000313" key="2">
    <source>
        <dbReference type="Proteomes" id="UP000016505"/>
    </source>
</evidence>
<name>A0A290S4Y3_9GAMM</name>
<evidence type="ECO:0000313" key="1">
    <source>
        <dbReference type="EMBL" id="ATC86725.1"/>
    </source>
</evidence>
<accession>A0A290S4Y3</accession>
<dbReference type="AlphaFoldDB" id="A0A290S4Y3"/>
<dbReference type="EMBL" id="CP011025">
    <property type="protein sequence ID" value="ATC86725.1"/>
    <property type="molecule type" value="Genomic_DNA"/>
</dbReference>
<organism evidence="1 2">
    <name type="scientific">Pseudoalteromonas arctica A 37-1-2</name>
    <dbReference type="NCBI Taxonomy" id="1117313"/>
    <lineage>
        <taxon>Bacteria</taxon>
        <taxon>Pseudomonadati</taxon>
        <taxon>Pseudomonadota</taxon>
        <taxon>Gammaproteobacteria</taxon>
        <taxon>Alteromonadales</taxon>
        <taxon>Pseudoalteromonadaceae</taxon>
        <taxon>Pseudoalteromonas</taxon>
    </lineage>
</organism>
<dbReference type="Proteomes" id="UP000016505">
    <property type="component" value="Chromosome I"/>
</dbReference>
<sequence>MDAGGRAMQEQLVVTTKQRNFCLVTDTIFLAKNRSLN</sequence>